<gene>
    <name evidence="1" type="ORF">ACGRH2_01665</name>
</gene>
<sequence>MTQNNQYIEAVNAHFDGLCNIMLSYMESIEQGYSERWIPITVIKDELGLKRECYPKHSKTQGAKGWFFASLARALEDDGRIEYRIEDRRSYCRRYIA</sequence>
<evidence type="ECO:0000313" key="2">
    <source>
        <dbReference type="Proteomes" id="UP001607125"/>
    </source>
</evidence>
<comment type="caution">
    <text evidence="1">The sequence shown here is derived from an EMBL/GenBank/DDBJ whole genome shotgun (WGS) entry which is preliminary data.</text>
</comment>
<dbReference type="RefSeq" id="WP_394628390.1">
    <property type="nucleotide sequence ID" value="NZ_JBIHSF010000004.1"/>
</dbReference>
<name>A0ABW7ICF3_9VIBR</name>
<accession>A0ABW7ICF3</accession>
<organism evidence="1 2">
    <name type="scientific">Vibrio barjaei</name>
    <dbReference type="NCBI Taxonomy" id="1676683"/>
    <lineage>
        <taxon>Bacteria</taxon>
        <taxon>Pseudomonadati</taxon>
        <taxon>Pseudomonadota</taxon>
        <taxon>Gammaproteobacteria</taxon>
        <taxon>Vibrionales</taxon>
        <taxon>Vibrionaceae</taxon>
        <taxon>Vibrio</taxon>
    </lineage>
</organism>
<protein>
    <submittedName>
        <fullName evidence="1">Uncharacterized protein</fullName>
    </submittedName>
</protein>
<proteinExistence type="predicted"/>
<keyword evidence="2" id="KW-1185">Reference proteome</keyword>
<dbReference type="EMBL" id="JBIHSF010000004">
    <property type="protein sequence ID" value="MFH0259156.1"/>
    <property type="molecule type" value="Genomic_DNA"/>
</dbReference>
<dbReference type="Proteomes" id="UP001607125">
    <property type="component" value="Unassembled WGS sequence"/>
</dbReference>
<reference evidence="1 2" key="1">
    <citation type="submission" date="2024-10" db="EMBL/GenBank/DDBJ databases">
        <authorList>
            <person name="Yibar A."/>
            <person name="Saticioglu I.B."/>
            <person name="Duman M."/>
            <person name="Ajmi N."/>
            <person name="Gurler F."/>
            <person name="Ay H."/>
            <person name="Onuk E."/>
            <person name="Guler S."/>
            <person name="Romalde J.L."/>
        </authorList>
    </citation>
    <scope>NUCLEOTIDE SEQUENCE [LARGE SCALE GENOMIC DNA]</scope>
    <source>
        <strain evidence="1 2">1-TCBS-B</strain>
    </source>
</reference>
<evidence type="ECO:0000313" key="1">
    <source>
        <dbReference type="EMBL" id="MFH0259156.1"/>
    </source>
</evidence>